<dbReference type="Proteomes" id="UP000509579">
    <property type="component" value="Chromosome"/>
</dbReference>
<organism evidence="2 3">
    <name type="scientific">Comamonas antarctica</name>
    <dbReference type="NCBI Taxonomy" id="2743470"/>
    <lineage>
        <taxon>Bacteria</taxon>
        <taxon>Pseudomonadati</taxon>
        <taxon>Pseudomonadota</taxon>
        <taxon>Betaproteobacteria</taxon>
        <taxon>Burkholderiales</taxon>
        <taxon>Comamonadaceae</taxon>
        <taxon>Comamonas</taxon>
    </lineage>
</organism>
<accession>A0A6N1X5E1</accession>
<dbReference type="KEGG" id="aant:HUK68_09100"/>
<feature type="region of interest" description="Disordered" evidence="1">
    <location>
        <begin position="1"/>
        <end position="24"/>
    </location>
</feature>
<name>A0A6N1X5E1_9BURK</name>
<dbReference type="RefSeq" id="WP_175503907.1">
    <property type="nucleotide sequence ID" value="NZ_CP054840.1"/>
</dbReference>
<evidence type="ECO:0000256" key="1">
    <source>
        <dbReference type="SAM" id="MobiDB-lite"/>
    </source>
</evidence>
<sequence>MKNSTSSDLPAAHESNAFRANPVHAGNPSACGGEEYPLRWQAYLLAREAQAHAQAAYIDAARIHQHTGEQLQQLSATALQSNSRVIELLIESRKLIPQVIANRIQYDISERELHYVLQTKAMHQILVKIMAQCLLDAQTQRYDAIKNAAIASNPGNVLGLQQEEWISEVVAQSDEDFRLGSAVDMFHVMSRVLEELTQAYYFDDATQTQLPPLNPVILEALFASRTAMHDTFESELSRTEDALNALLEQQRETASRQLEIELQHVHASERHSQAAHKLETSLAAKRQADLAFEASAAQWLENPDALPDASAAARQNADGDHPMPSSALPADAAATWQPPGSATASVGTVGSSLSDDDHMLDEVWSFTWTEMLELSSDTEEDSNAAAAAMAAPGNFTTSQPSVTEAAPALPPEPQHSMLMSPMDLAISAGALIAAYLIASQDRSGFHEL</sequence>
<protein>
    <submittedName>
        <fullName evidence="2">Uncharacterized protein</fullName>
    </submittedName>
</protein>
<gene>
    <name evidence="2" type="ORF">HUK68_09100</name>
</gene>
<dbReference type="EMBL" id="CP054840">
    <property type="protein sequence ID" value="QKV53030.1"/>
    <property type="molecule type" value="Genomic_DNA"/>
</dbReference>
<dbReference type="AlphaFoldDB" id="A0A6N1X5E1"/>
<proteinExistence type="predicted"/>
<reference evidence="2 3" key="1">
    <citation type="submission" date="2020-06" db="EMBL/GenBank/DDBJ databases">
        <title>Acidovorax antarctica sp. nov., isolated from Corinth ice sheet soil, Antarctic Fields Peninsula.</title>
        <authorList>
            <person name="Xu Q."/>
            <person name="Peng F."/>
        </authorList>
    </citation>
    <scope>NUCLEOTIDE SEQUENCE [LARGE SCALE GENOMIC DNA]</scope>
    <source>
        <strain evidence="2 3">16-35-5</strain>
    </source>
</reference>
<keyword evidence="3" id="KW-1185">Reference proteome</keyword>
<evidence type="ECO:0000313" key="3">
    <source>
        <dbReference type="Proteomes" id="UP000509579"/>
    </source>
</evidence>
<evidence type="ECO:0000313" key="2">
    <source>
        <dbReference type="EMBL" id="QKV53030.1"/>
    </source>
</evidence>
<feature type="compositionally biased region" description="Polar residues" evidence="1">
    <location>
        <begin position="338"/>
        <end position="351"/>
    </location>
</feature>
<feature type="region of interest" description="Disordered" evidence="1">
    <location>
        <begin position="307"/>
        <end position="351"/>
    </location>
</feature>